<reference evidence="3 6" key="2">
    <citation type="submission" date="2020-05" db="EMBL/GenBank/DDBJ databases">
        <title>Draft genome sequence of Clostridium cochlearium strain AGROS13 isolated from a sheep dairy farm in New Zealand.</title>
        <authorList>
            <person name="Gupta T.B."/>
            <person name="Jauregui R."/>
            <person name="Risson A.N."/>
            <person name="Brightwell G."/>
            <person name="Maclean P."/>
        </authorList>
    </citation>
    <scope>NUCLEOTIDE SEQUENCE [LARGE SCALE GENOMIC DNA]</scope>
    <source>
        <strain evidence="3 6">AGROS13</strain>
    </source>
</reference>
<evidence type="ECO:0000313" key="3">
    <source>
        <dbReference type="EMBL" id="NOH17146.1"/>
    </source>
</evidence>
<dbReference type="EMBL" id="JABFIF010000037">
    <property type="protein sequence ID" value="NOH17146.1"/>
    <property type="molecule type" value="Genomic_DNA"/>
</dbReference>
<gene>
    <name evidence="4" type="primary">yhcN</name>
    <name evidence="3" type="ORF">HMJ28_12315</name>
    <name evidence="4" type="ORF">NCTC13028_00076</name>
</gene>
<evidence type="ECO:0000313" key="4">
    <source>
        <dbReference type="EMBL" id="SQB32936.1"/>
    </source>
</evidence>
<dbReference type="Proteomes" id="UP000528432">
    <property type="component" value="Unassembled WGS sequence"/>
</dbReference>
<protein>
    <submittedName>
        <fullName evidence="4">Sporulation lipoprotein, YhcN/YlaJ family</fullName>
    </submittedName>
    <submittedName>
        <fullName evidence="3">YhcN/YlaJ family sporulation lipoprotein</fullName>
    </submittedName>
</protein>
<feature type="chain" id="PRO_5038228480" evidence="2">
    <location>
        <begin position="25"/>
        <end position="182"/>
    </location>
</feature>
<organism evidence="4 5">
    <name type="scientific">Clostridium cochlearium</name>
    <dbReference type="NCBI Taxonomy" id="1494"/>
    <lineage>
        <taxon>Bacteria</taxon>
        <taxon>Bacillati</taxon>
        <taxon>Bacillota</taxon>
        <taxon>Clostridia</taxon>
        <taxon>Eubacteriales</taxon>
        <taxon>Clostridiaceae</taxon>
        <taxon>Clostridium</taxon>
    </lineage>
</organism>
<feature type="compositionally biased region" description="Basic and acidic residues" evidence="1">
    <location>
        <begin position="47"/>
        <end position="56"/>
    </location>
</feature>
<accession>A0A2X2VUI1</accession>
<dbReference type="PROSITE" id="PS51257">
    <property type="entry name" value="PROKAR_LIPOPROTEIN"/>
    <property type="match status" value="1"/>
</dbReference>
<proteinExistence type="predicted"/>
<dbReference type="Pfam" id="PF09580">
    <property type="entry name" value="Spore_YhcN_YlaJ"/>
    <property type="match status" value="1"/>
</dbReference>
<name>A0A2X2VUI1_CLOCO</name>
<evidence type="ECO:0000256" key="1">
    <source>
        <dbReference type="SAM" id="MobiDB-lite"/>
    </source>
</evidence>
<dbReference type="InterPro" id="IPR019076">
    <property type="entry name" value="Spore_lipoprot_YhcN/YlaJ-like"/>
</dbReference>
<keyword evidence="2" id="KW-0732">Signal</keyword>
<dbReference type="InterPro" id="IPR014247">
    <property type="entry name" value="Spore_lipoprot_YhcN/YlaJ"/>
</dbReference>
<evidence type="ECO:0000313" key="5">
    <source>
        <dbReference type="Proteomes" id="UP000250223"/>
    </source>
</evidence>
<dbReference type="AlphaFoldDB" id="A0A2X2VUI1"/>
<dbReference type="EMBL" id="UAWC01000001">
    <property type="protein sequence ID" value="SQB32936.1"/>
    <property type="molecule type" value="Genomic_DNA"/>
</dbReference>
<dbReference type="Proteomes" id="UP000250223">
    <property type="component" value="Unassembled WGS sequence"/>
</dbReference>
<feature type="region of interest" description="Disordered" evidence="1">
    <location>
        <begin position="28"/>
        <end position="66"/>
    </location>
</feature>
<dbReference type="NCBIfam" id="TIGR02898">
    <property type="entry name" value="spore_YhcN_YlaJ"/>
    <property type="match status" value="1"/>
</dbReference>
<evidence type="ECO:0000256" key="2">
    <source>
        <dbReference type="SAM" id="SignalP"/>
    </source>
</evidence>
<evidence type="ECO:0000313" key="6">
    <source>
        <dbReference type="Proteomes" id="UP000528432"/>
    </source>
</evidence>
<keyword evidence="4" id="KW-0449">Lipoprotein</keyword>
<dbReference type="RefSeq" id="WP_096635573.1">
    <property type="nucleotide sequence ID" value="NZ_JABFIF010000037.1"/>
</dbReference>
<dbReference type="GO" id="GO:0030435">
    <property type="term" value="P:sporulation resulting in formation of a cellular spore"/>
    <property type="evidence" value="ECO:0007669"/>
    <property type="project" value="InterPro"/>
</dbReference>
<sequence length="182" mass="19829">MKGNIKAKSISLLLSVFFLTTVGGCTPNNNTAKNKDVAPPSNNTLEKNNDMKENDNTKNNITNENITKDTTDGDLYQRATKIADEVAKIEGIKSANVVISDERALIGVDIENTAEGKITDELKSKVESTAKKADKEIKTVAVSADPDVFNRLSNIGTGIKEGKPLSEFGTEIEEIFRRIMPK</sequence>
<feature type="signal peptide" evidence="2">
    <location>
        <begin position="1"/>
        <end position="24"/>
    </location>
</feature>
<reference evidence="4 5" key="1">
    <citation type="submission" date="2018-06" db="EMBL/GenBank/DDBJ databases">
        <authorList>
            <consortium name="Pathogen Informatics"/>
            <person name="Doyle S."/>
        </authorList>
    </citation>
    <scope>NUCLEOTIDE SEQUENCE [LARGE SCALE GENOMIC DNA]</scope>
    <source>
        <strain evidence="4 5">NCTC13028</strain>
    </source>
</reference>